<keyword evidence="4 10" id="KW-0812">Transmembrane</keyword>
<gene>
    <name evidence="10" type="primary">plsY</name>
    <name evidence="11" type="ORF">COY73_03065</name>
</gene>
<dbReference type="Proteomes" id="UP000230767">
    <property type="component" value="Unassembled WGS sequence"/>
</dbReference>
<comment type="subcellular location">
    <subcellularLocation>
        <location evidence="10">Cell membrane</location>
        <topology evidence="10">Multi-pass membrane protein</topology>
    </subcellularLocation>
</comment>
<keyword evidence="9 10" id="KW-1208">Phospholipid metabolism</keyword>
<evidence type="ECO:0000256" key="2">
    <source>
        <dbReference type="ARBA" id="ARBA00022516"/>
    </source>
</evidence>
<keyword evidence="6 10" id="KW-0443">Lipid metabolism</keyword>
<evidence type="ECO:0000313" key="12">
    <source>
        <dbReference type="Proteomes" id="UP000230767"/>
    </source>
</evidence>
<evidence type="ECO:0000256" key="7">
    <source>
        <dbReference type="ARBA" id="ARBA00023136"/>
    </source>
</evidence>
<sequence length="223" mass="24425">MILDFSWLILSYLLGSIPFGYLIAKRRGVDVLKVGTRQIGGTNVFRNVGKWPGVLTGLLDISKGFAAVWGAQILGLGPEVQVFGGLAAIAGHNWSCYLKFRGGRGIATFFGAAFALNPLITLYSLIPLIVIGFFWHSTPATLLTFLVAISLSIVYKIDFLTLFFSLALVLILIIRLTGKTQEIKFPSSKTQIIFNRLIFDRPPGVKPSPRPVRNLFRAGPTGK</sequence>
<evidence type="ECO:0000256" key="4">
    <source>
        <dbReference type="ARBA" id="ARBA00022692"/>
    </source>
</evidence>
<reference evidence="12" key="1">
    <citation type="submission" date="2017-09" db="EMBL/GenBank/DDBJ databases">
        <title>Depth-based differentiation of microbial function through sediment-hosted aquifers and enrichment of novel symbionts in the deep terrestrial subsurface.</title>
        <authorList>
            <person name="Probst A.J."/>
            <person name="Ladd B."/>
            <person name="Jarett J.K."/>
            <person name="Geller-Mcgrath D.E."/>
            <person name="Sieber C.M.K."/>
            <person name="Emerson J.B."/>
            <person name="Anantharaman K."/>
            <person name="Thomas B.C."/>
            <person name="Malmstrom R."/>
            <person name="Stieglmeier M."/>
            <person name="Klingl A."/>
            <person name="Woyke T."/>
            <person name="Ryan C.M."/>
            <person name="Banfield J.F."/>
        </authorList>
    </citation>
    <scope>NUCLEOTIDE SEQUENCE [LARGE SCALE GENOMIC DNA]</scope>
</reference>
<dbReference type="InterPro" id="IPR003811">
    <property type="entry name" value="G3P_acylTferase_PlsY"/>
</dbReference>
<dbReference type="Pfam" id="PF02660">
    <property type="entry name" value="G3P_acyltransf"/>
    <property type="match status" value="1"/>
</dbReference>
<name>A0A2M7R685_9BACT</name>
<protein>
    <recommendedName>
        <fullName evidence="10">Glycerol-3-phosphate acyltransferase</fullName>
    </recommendedName>
    <alternativeName>
        <fullName evidence="10">Acyl-PO4 G3P acyltransferase</fullName>
    </alternativeName>
    <alternativeName>
        <fullName evidence="10">Acyl-phosphate--glycerol-3-phosphate acyltransferase</fullName>
    </alternativeName>
    <alternativeName>
        <fullName evidence="10">G3P acyltransferase</fullName>
        <shortName evidence="10">GPAT</shortName>
        <ecNumber evidence="10">2.3.1.275</ecNumber>
    </alternativeName>
    <alternativeName>
        <fullName evidence="10">Lysophosphatidic acid synthase</fullName>
        <shortName evidence="10">LPA synthase</shortName>
    </alternativeName>
</protein>
<dbReference type="PANTHER" id="PTHR30309">
    <property type="entry name" value="INNER MEMBRANE PROTEIN YGIH"/>
    <property type="match status" value="1"/>
</dbReference>
<keyword evidence="8 10" id="KW-0594">Phospholipid biosynthesis</keyword>
<organism evidence="11 12">
    <name type="scientific">Candidatus Nealsonbacteria bacterium CG_4_10_14_0_8_um_filter_37_14</name>
    <dbReference type="NCBI Taxonomy" id="1974684"/>
    <lineage>
        <taxon>Bacteria</taxon>
        <taxon>Candidatus Nealsoniibacteriota</taxon>
    </lineage>
</organism>
<proteinExistence type="inferred from homology"/>
<comment type="caution">
    <text evidence="10">Lacks conserved residue(s) required for the propagation of feature annotation.</text>
</comment>
<keyword evidence="2 10" id="KW-0444">Lipid biosynthesis</keyword>
<dbReference type="GO" id="GO:0043772">
    <property type="term" value="F:acyl-phosphate glycerol-3-phosphate acyltransferase activity"/>
    <property type="evidence" value="ECO:0007669"/>
    <property type="project" value="UniProtKB-UniRule"/>
</dbReference>
<comment type="function">
    <text evidence="10">Catalyzes the transfer of an acyl group from acyl-phosphate (acyl-PO(4)) to glycerol-3-phosphate (G3P) to form lysophosphatidic acid (LPA). This enzyme utilizes acyl-phosphate as fatty acyl donor, but not acyl-CoA or acyl-ACP.</text>
</comment>
<keyword evidence="5 10" id="KW-1133">Transmembrane helix</keyword>
<evidence type="ECO:0000256" key="9">
    <source>
        <dbReference type="ARBA" id="ARBA00023264"/>
    </source>
</evidence>
<comment type="similarity">
    <text evidence="10">Belongs to the PlsY family.</text>
</comment>
<evidence type="ECO:0000256" key="6">
    <source>
        <dbReference type="ARBA" id="ARBA00023098"/>
    </source>
</evidence>
<dbReference type="UniPathway" id="UPA00085"/>
<evidence type="ECO:0000256" key="1">
    <source>
        <dbReference type="ARBA" id="ARBA00022475"/>
    </source>
</evidence>
<comment type="subunit">
    <text evidence="10">Probably interacts with PlsX.</text>
</comment>
<feature type="transmembrane region" description="Helical" evidence="10">
    <location>
        <begin position="109"/>
        <end position="135"/>
    </location>
</feature>
<comment type="catalytic activity">
    <reaction evidence="10">
        <text>an acyl phosphate + sn-glycerol 3-phosphate = a 1-acyl-sn-glycero-3-phosphate + phosphate</text>
        <dbReference type="Rhea" id="RHEA:34075"/>
        <dbReference type="ChEBI" id="CHEBI:43474"/>
        <dbReference type="ChEBI" id="CHEBI:57597"/>
        <dbReference type="ChEBI" id="CHEBI:57970"/>
        <dbReference type="ChEBI" id="CHEBI:59918"/>
        <dbReference type="EC" id="2.3.1.275"/>
    </reaction>
</comment>
<evidence type="ECO:0000256" key="3">
    <source>
        <dbReference type="ARBA" id="ARBA00022679"/>
    </source>
</evidence>
<keyword evidence="3 10" id="KW-0808">Transferase</keyword>
<dbReference type="HAMAP" id="MF_01043">
    <property type="entry name" value="PlsY"/>
    <property type="match status" value="1"/>
</dbReference>
<keyword evidence="7 10" id="KW-0472">Membrane</keyword>
<evidence type="ECO:0000256" key="10">
    <source>
        <dbReference type="HAMAP-Rule" id="MF_01043"/>
    </source>
</evidence>
<dbReference type="EC" id="2.3.1.275" evidence="10"/>
<dbReference type="SMART" id="SM01207">
    <property type="entry name" value="G3P_acyltransf"/>
    <property type="match status" value="1"/>
</dbReference>
<evidence type="ECO:0000256" key="5">
    <source>
        <dbReference type="ARBA" id="ARBA00022989"/>
    </source>
</evidence>
<evidence type="ECO:0000256" key="8">
    <source>
        <dbReference type="ARBA" id="ARBA00023209"/>
    </source>
</evidence>
<comment type="pathway">
    <text evidence="10">Lipid metabolism; phospholipid metabolism.</text>
</comment>
<feature type="transmembrane region" description="Helical" evidence="10">
    <location>
        <begin position="141"/>
        <end position="174"/>
    </location>
</feature>
<dbReference type="AlphaFoldDB" id="A0A2M7R685"/>
<evidence type="ECO:0000313" key="11">
    <source>
        <dbReference type="EMBL" id="PIY88716.1"/>
    </source>
</evidence>
<dbReference type="PANTHER" id="PTHR30309:SF0">
    <property type="entry name" value="GLYCEROL-3-PHOSPHATE ACYLTRANSFERASE-RELATED"/>
    <property type="match status" value="1"/>
</dbReference>
<dbReference type="GO" id="GO:0005886">
    <property type="term" value="C:plasma membrane"/>
    <property type="evidence" value="ECO:0007669"/>
    <property type="project" value="UniProtKB-SubCell"/>
</dbReference>
<accession>A0A2M7R685</accession>
<comment type="caution">
    <text evidence="11">The sequence shown here is derived from an EMBL/GenBank/DDBJ whole genome shotgun (WGS) entry which is preliminary data.</text>
</comment>
<feature type="transmembrane region" description="Helical" evidence="10">
    <location>
        <begin position="6"/>
        <end position="24"/>
    </location>
</feature>
<dbReference type="GO" id="GO:0008654">
    <property type="term" value="P:phospholipid biosynthetic process"/>
    <property type="evidence" value="ECO:0007669"/>
    <property type="project" value="UniProtKB-UniRule"/>
</dbReference>
<dbReference type="EMBL" id="PFLW01000073">
    <property type="protein sequence ID" value="PIY88716.1"/>
    <property type="molecule type" value="Genomic_DNA"/>
</dbReference>
<keyword evidence="1 10" id="KW-1003">Cell membrane</keyword>